<evidence type="ECO:0000313" key="1">
    <source>
        <dbReference type="EMBL" id="CAB9522462.1"/>
    </source>
</evidence>
<dbReference type="InterPro" id="IPR011043">
    <property type="entry name" value="Gal_Oxase/kelch_b-propeller"/>
</dbReference>
<dbReference type="Gene3D" id="2.130.10.10">
    <property type="entry name" value="YVTN repeat-like/Quinoprotein amine dehydrogenase"/>
    <property type="match status" value="1"/>
</dbReference>
<protein>
    <submittedName>
        <fullName evidence="1">Uncharacterized protein</fullName>
    </submittedName>
</protein>
<dbReference type="PANTHER" id="PTHR36220">
    <property type="entry name" value="UNNAMED PRODUCT"/>
    <property type="match status" value="1"/>
</dbReference>
<keyword evidence="2" id="KW-1185">Reference proteome</keyword>
<accession>A0A9N8HRD1</accession>
<reference evidence="1" key="1">
    <citation type="submission" date="2020-06" db="EMBL/GenBank/DDBJ databases">
        <authorList>
            <consortium name="Plant Systems Biology data submission"/>
        </authorList>
    </citation>
    <scope>NUCLEOTIDE SEQUENCE</scope>
    <source>
        <strain evidence="1">D6</strain>
    </source>
</reference>
<name>A0A9N8HRD1_9STRA</name>
<organism evidence="1 2">
    <name type="scientific">Seminavis robusta</name>
    <dbReference type="NCBI Taxonomy" id="568900"/>
    <lineage>
        <taxon>Eukaryota</taxon>
        <taxon>Sar</taxon>
        <taxon>Stramenopiles</taxon>
        <taxon>Ochrophyta</taxon>
        <taxon>Bacillariophyta</taxon>
        <taxon>Bacillariophyceae</taxon>
        <taxon>Bacillariophycidae</taxon>
        <taxon>Naviculales</taxon>
        <taxon>Naviculaceae</taxon>
        <taxon>Seminavis</taxon>
    </lineage>
</organism>
<dbReference type="EMBL" id="CAICTM010001303">
    <property type="protein sequence ID" value="CAB9522462.1"/>
    <property type="molecule type" value="Genomic_DNA"/>
</dbReference>
<proteinExistence type="predicted"/>
<dbReference type="SUPFAM" id="SSF50965">
    <property type="entry name" value="Galactose oxidase, central domain"/>
    <property type="match status" value="1"/>
</dbReference>
<evidence type="ECO:0000313" key="2">
    <source>
        <dbReference type="Proteomes" id="UP001153069"/>
    </source>
</evidence>
<dbReference type="InterPro" id="IPR015943">
    <property type="entry name" value="WD40/YVTN_repeat-like_dom_sf"/>
</dbReference>
<dbReference type="OrthoDB" id="49473at2759"/>
<dbReference type="PANTHER" id="PTHR36220:SF1">
    <property type="entry name" value="GAMMA TUBULIN COMPLEX COMPONENT C-TERMINAL DOMAIN-CONTAINING PROTEIN"/>
    <property type="match status" value="1"/>
</dbReference>
<sequence length="405" mass="42734">MSASGSILAFGSTANAAAAHVGTVRVFKALEVVEQSTSGIHSDFDSSGISWWRMGKPLMGEQTGDGFGTKAVAMTASGNRLAVGAPGYNVSSTDKDGNAAMLPSAGFIQVYDWIDNSWTAEGPKILGRFAGDQLGTGVDLSSDGKILAAGGESPGGQVNVYRETTNNSGDISWEQVGSPILSRTTDDLFGQELALSADGTRLAVGASKAEVKQGLGYARVYEFDGADWQQMGQDLEGDSHNCRFGRRIAMSSDGLILAAAARNADDNSGQNDVGNVHIYRYDSPSNAWEQMGQTLWGSGEADKFGISVDISDDGSRVVVGANQKKDDLRYGYVRIFDFDDETKEWTQVAKDLKGQDMSGASEFDRLGNEVALNGNGNLLAVGSDGGNRNGFDSGHVQVFDLAGLD</sequence>
<dbReference type="AlphaFoldDB" id="A0A9N8HRD1"/>
<comment type="caution">
    <text evidence="1">The sequence shown here is derived from an EMBL/GenBank/DDBJ whole genome shotgun (WGS) entry which is preliminary data.</text>
</comment>
<dbReference type="Proteomes" id="UP001153069">
    <property type="component" value="Unassembled WGS sequence"/>
</dbReference>
<gene>
    <name evidence="1" type="ORF">SEMRO_1305_G261200.2</name>
</gene>